<gene>
    <name evidence="1" type="ORF">NOX80_09655</name>
</gene>
<name>A0ABY5IM28_9FLAO</name>
<keyword evidence="2" id="KW-1185">Reference proteome</keyword>
<sequence length="243" mass="27996">MSVITIVKKYKIGFLTVLLFVSCNSDESIIVRRDLSEEEKNYKKELILEKFKELGLNPDEVSFTDDINPNECIILKSLDDLEKIFPRDTILNEEELLPVLDTVQGNTTTIKYGRDWDWVDYCYYSGQFPVRGALYMNMNLSFNYSRSLLDAGQLDAITNVFTDITGFTLGVSYNQSFFYFNADRGAPYDLTVEGILNYNLFFEGTVTVYRCRMITKGRFSPSLSKYGGHTSFAFFTTYLKDIE</sequence>
<evidence type="ECO:0000313" key="2">
    <source>
        <dbReference type="Proteomes" id="UP001059844"/>
    </source>
</evidence>
<dbReference type="EMBL" id="CP101751">
    <property type="protein sequence ID" value="UUC43898.1"/>
    <property type="molecule type" value="Genomic_DNA"/>
</dbReference>
<evidence type="ECO:0000313" key="1">
    <source>
        <dbReference type="EMBL" id="UUC43898.1"/>
    </source>
</evidence>
<organism evidence="1 2">
    <name type="scientific">Flavobacterium cerinum</name>
    <dbReference type="NCBI Taxonomy" id="2502784"/>
    <lineage>
        <taxon>Bacteria</taxon>
        <taxon>Pseudomonadati</taxon>
        <taxon>Bacteroidota</taxon>
        <taxon>Flavobacteriia</taxon>
        <taxon>Flavobacteriales</taxon>
        <taxon>Flavobacteriaceae</taxon>
        <taxon>Flavobacterium</taxon>
    </lineage>
</organism>
<accession>A0ABY5IM28</accession>
<dbReference type="RefSeq" id="WP_256549567.1">
    <property type="nucleotide sequence ID" value="NZ_CP101751.1"/>
</dbReference>
<reference evidence="1" key="1">
    <citation type="submission" date="2022-07" db="EMBL/GenBank/DDBJ databases">
        <title>Isolation, identification, and degradation of a PFOSA degrading strain from sewage treatment plant.</title>
        <authorList>
            <person name="Zhang L."/>
            <person name="Huo Y."/>
        </authorList>
    </citation>
    <scope>NUCLEOTIDE SEQUENCE</scope>
    <source>
        <strain evidence="1">C1</strain>
    </source>
</reference>
<proteinExistence type="predicted"/>
<protein>
    <recommendedName>
        <fullName evidence="3">Lipoprotein</fullName>
    </recommendedName>
</protein>
<dbReference type="Proteomes" id="UP001059844">
    <property type="component" value="Chromosome"/>
</dbReference>
<evidence type="ECO:0008006" key="3">
    <source>
        <dbReference type="Google" id="ProtNLM"/>
    </source>
</evidence>